<dbReference type="EMBL" id="ML178827">
    <property type="protein sequence ID" value="TFL00940.1"/>
    <property type="molecule type" value="Genomic_DNA"/>
</dbReference>
<dbReference type="Pfam" id="PF04389">
    <property type="entry name" value="Peptidase_M28"/>
    <property type="match status" value="1"/>
</dbReference>
<evidence type="ECO:0000256" key="7">
    <source>
        <dbReference type="RuleBase" id="RU361240"/>
    </source>
</evidence>
<evidence type="ECO:0000256" key="2">
    <source>
        <dbReference type="ARBA" id="ARBA00005634"/>
    </source>
</evidence>
<evidence type="ECO:0000259" key="9">
    <source>
        <dbReference type="Pfam" id="PF04389"/>
    </source>
</evidence>
<feature type="domain" description="PA" evidence="8">
    <location>
        <begin position="181"/>
        <end position="275"/>
    </location>
</feature>
<evidence type="ECO:0000259" key="8">
    <source>
        <dbReference type="Pfam" id="PF02225"/>
    </source>
</evidence>
<keyword evidence="3 7" id="KW-0645">Protease</keyword>
<evidence type="ECO:0000256" key="1">
    <source>
        <dbReference type="ARBA" id="ARBA00001947"/>
    </source>
</evidence>
<dbReference type="OrthoDB" id="10013407at2759"/>
<comment type="cofactor">
    <cofactor evidence="1">
        <name>Zn(2+)</name>
        <dbReference type="ChEBI" id="CHEBI:29105"/>
    </cofactor>
</comment>
<dbReference type="SUPFAM" id="SSF53187">
    <property type="entry name" value="Zn-dependent exopeptidases"/>
    <property type="match status" value="1"/>
</dbReference>
<keyword evidence="11" id="KW-1185">Reference proteome</keyword>
<dbReference type="Pfam" id="PF02225">
    <property type="entry name" value="PA"/>
    <property type="match status" value="1"/>
</dbReference>
<accession>A0A5C3QIH3</accession>
<evidence type="ECO:0000256" key="3">
    <source>
        <dbReference type="ARBA" id="ARBA00022670"/>
    </source>
</evidence>
<evidence type="ECO:0000256" key="4">
    <source>
        <dbReference type="ARBA" id="ARBA00022723"/>
    </source>
</evidence>
<dbReference type="EC" id="3.4.-.-" evidence="7"/>
<name>A0A5C3QIH3_9AGAR</name>
<evidence type="ECO:0000313" key="11">
    <source>
        <dbReference type="Proteomes" id="UP000305067"/>
    </source>
</evidence>
<keyword evidence="4 7" id="KW-0479">Metal-binding</keyword>
<dbReference type="GO" id="GO:0008235">
    <property type="term" value="F:metalloexopeptidase activity"/>
    <property type="evidence" value="ECO:0007669"/>
    <property type="project" value="InterPro"/>
</dbReference>
<keyword evidence="5 7" id="KW-0378">Hydrolase</keyword>
<dbReference type="InterPro" id="IPR045175">
    <property type="entry name" value="M28_fam"/>
</dbReference>
<comment type="similarity">
    <text evidence="2">Belongs to the peptidase M28 family. M28B subfamily.</text>
</comment>
<dbReference type="GO" id="GO:0046872">
    <property type="term" value="F:metal ion binding"/>
    <property type="evidence" value="ECO:0007669"/>
    <property type="project" value="UniProtKB-KW"/>
</dbReference>
<keyword evidence="6 7" id="KW-0862">Zinc</keyword>
<dbReference type="STRING" id="1884261.A0A5C3QIH3"/>
<dbReference type="InterPro" id="IPR046450">
    <property type="entry name" value="PA_dom_sf"/>
</dbReference>
<reference evidence="10 11" key="1">
    <citation type="journal article" date="2019" name="Nat. Ecol. Evol.">
        <title>Megaphylogeny resolves global patterns of mushroom evolution.</title>
        <authorList>
            <person name="Varga T."/>
            <person name="Krizsan K."/>
            <person name="Foldi C."/>
            <person name="Dima B."/>
            <person name="Sanchez-Garcia M."/>
            <person name="Sanchez-Ramirez S."/>
            <person name="Szollosi G.J."/>
            <person name="Szarkandi J.G."/>
            <person name="Papp V."/>
            <person name="Albert L."/>
            <person name="Andreopoulos W."/>
            <person name="Angelini C."/>
            <person name="Antonin V."/>
            <person name="Barry K.W."/>
            <person name="Bougher N.L."/>
            <person name="Buchanan P."/>
            <person name="Buyck B."/>
            <person name="Bense V."/>
            <person name="Catcheside P."/>
            <person name="Chovatia M."/>
            <person name="Cooper J."/>
            <person name="Damon W."/>
            <person name="Desjardin D."/>
            <person name="Finy P."/>
            <person name="Geml J."/>
            <person name="Haridas S."/>
            <person name="Hughes K."/>
            <person name="Justo A."/>
            <person name="Karasinski D."/>
            <person name="Kautmanova I."/>
            <person name="Kiss B."/>
            <person name="Kocsube S."/>
            <person name="Kotiranta H."/>
            <person name="LaButti K.M."/>
            <person name="Lechner B.E."/>
            <person name="Liimatainen K."/>
            <person name="Lipzen A."/>
            <person name="Lukacs Z."/>
            <person name="Mihaltcheva S."/>
            <person name="Morgado L.N."/>
            <person name="Niskanen T."/>
            <person name="Noordeloos M.E."/>
            <person name="Ohm R.A."/>
            <person name="Ortiz-Santana B."/>
            <person name="Ovrebo C."/>
            <person name="Racz N."/>
            <person name="Riley R."/>
            <person name="Savchenko A."/>
            <person name="Shiryaev A."/>
            <person name="Soop K."/>
            <person name="Spirin V."/>
            <person name="Szebenyi C."/>
            <person name="Tomsovsky M."/>
            <person name="Tulloss R.E."/>
            <person name="Uehling J."/>
            <person name="Grigoriev I.V."/>
            <person name="Vagvolgyi C."/>
            <person name="Papp T."/>
            <person name="Martin F.M."/>
            <person name="Miettinen O."/>
            <person name="Hibbett D.S."/>
            <person name="Nagy L.G."/>
        </authorList>
    </citation>
    <scope>NUCLEOTIDE SEQUENCE [LARGE SCALE GENOMIC DNA]</scope>
    <source>
        <strain evidence="10 11">CBS 309.79</strain>
    </source>
</reference>
<dbReference type="InterPro" id="IPR007484">
    <property type="entry name" value="Peptidase_M28"/>
</dbReference>
<protein>
    <recommendedName>
        <fullName evidence="7">Peptide hydrolase</fullName>
        <ecNumber evidence="7">3.4.-.-</ecNumber>
    </recommendedName>
</protein>
<dbReference type="Gene3D" id="3.50.30.30">
    <property type="match status" value="1"/>
</dbReference>
<proteinExistence type="inferred from homology"/>
<gene>
    <name evidence="10" type="ORF">BDV98DRAFT_100343</name>
</gene>
<feature type="domain" description="Peptidase M28" evidence="9">
    <location>
        <begin position="302"/>
        <end position="494"/>
    </location>
</feature>
<organism evidence="10 11">
    <name type="scientific">Pterulicium gracile</name>
    <dbReference type="NCBI Taxonomy" id="1884261"/>
    <lineage>
        <taxon>Eukaryota</taxon>
        <taxon>Fungi</taxon>
        <taxon>Dikarya</taxon>
        <taxon>Basidiomycota</taxon>
        <taxon>Agaricomycotina</taxon>
        <taxon>Agaricomycetes</taxon>
        <taxon>Agaricomycetidae</taxon>
        <taxon>Agaricales</taxon>
        <taxon>Pleurotineae</taxon>
        <taxon>Pterulaceae</taxon>
        <taxon>Pterulicium</taxon>
    </lineage>
</organism>
<evidence type="ECO:0000313" key="10">
    <source>
        <dbReference type="EMBL" id="TFL00940.1"/>
    </source>
</evidence>
<dbReference type="Gene3D" id="3.40.630.10">
    <property type="entry name" value="Zn peptidases"/>
    <property type="match status" value="1"/>
</dbReference>
<dbReference type="GO" id="GO:0006508">
    <property type="term" value="P:proteolysis"/>
    <property type="evidence" value="ECO:0007669"/>
    <property type="project" value="UniProtKB-KW"/>
</dbReference>
<dbReference type="Proteomes" id="UP000305067">
    <property type="component" value="Unassembled WGS sequence"/>
</dbReference>
<dbReference type="PANTHER" id="PTHR12147">
    <property type="entry name" value="METALLOPEPTIDASE M28 FAMILY MEMBER"/>
    <property type="match status" value="1"/>
</dbReference>
<dbReference type="PANTHER" id="PTHR12147:SF26">
    <property type="entry name" value="PEPTIDASE M28 DOMAIN-CONTAINING PROTEIN"/>
    <property type="match status" value="1"/>
</dbReference>
<sequence length="549" mass="59294">MVLSAPLSGCNSCSEHKYERIGVLAVPQNPFGPRHRYKSFEMRSAALVTLLLSAAALGHQQPESRALIPGLDHPLLDTIFDKIFGKFTVKQLEKTLRALQKAADDNGGNRAFGLPGYDASVDHIWSQLQKFDKLKAFKIWKQEFTGLWNQITVHEFSVNGEEAIKPSGLTYSPSTPEGGLEAELVAIPGDAKPCSAEEIAATGIDVTDKILLIERGRCPDATTFAGKVKAASGAGAIAAIIYNSEDANITGGTLSAPNPEYIPAGLIQRQQALALRERILAGETLVAHYAQTQLFENRTTVNVFAETKAGNPNNVVMVGAHLDGVQAGPGINDDGSGTALILELYRTLAPTAWLTPNKLRFAWWGAEENGLVGSKHYVQTLPAKDVNSLLTYLNFDMVSKGFYGVFDGDGSEFGLVAPKGSDAIEKLFQNHFERKGLKVTPAALNGGSDYVHFLQDIGKPVGGLFTGTGVNEDPCYHQLCDTIDNPNFEQLYNNTLAAQEVFGILAVAGHKLIPKTEPVTGTVIPREAVQWTKREEADGTAQHTCHDEL</sequence>
<evidence type="ECO:0000256" key="5">
    <source>
        <dbReference type="ARBA" id="ARBA00022801"/>
    </source>
</evidence>
<dbReference type="InterPro" id="IPR003137">
    <property type="entry name" value="PA_domain"/>
</dbReference>
<dbReference type="AlphaFoldDB" id="A0A5C3QIH3"/>
<evidence type="ECO:0000256" key="6">
    <source>
        <dbReference type="ARBA" id="ARBA00022833"/>
    </source>
</evidence>
<dbReference type="SUPFAM" id="SSF52025">
    <property type="entry name" value="PA domain"/>
    <property type="match status" value="1"/>
</dbReference>